<proteinExistence type="predicted"/>
<dbReference type="EMBL" id="BLWC01000001">
    <property type="protein sequence ID" value="GFM95506.1"/>
    <property type="molecule type" value="Genomic_DNA"/>
</dbReference>
<dbReference type="AlphaFoldDB" id="A0A7J0C188"/>
<comment type="caution">
    <text evidence="2">The sequence shown here is derived from an EMBL/GenBank/DDBJ whole genome shotgun (WGS) entry which is preliminary data.</text>
</comment>
<evidence type="ECO:0000256" key="1">
    <source>
        <dbReference type="SAM" id="MobiDB-lite"/>
    </source>
</evidence>
<feature type="region of interest" description="Disordered" evidence="1">
    <location>
        <begin position="72"/>
        <end position="102"/>
    </location>
</feature>
<name>A0A7J0C188_9ACTN</name>
<evidence type="ECO:0000313" key="2">
    <source>
        <dbReference type="EMBL" id="GFM95506.1"/>
    </source>
</evidence>
<feature type="region of interest" description="Disordered" evidence="1">
    <location>
        <begin position="1"/>
        <end position="35"/>
    </location>
</feature>
<dbReference type="Proteomes" id="UP000498980">
    <property type="component" value="Unassembled WGS sequence"/>
</dbReference>
<keyword evidence="3" id="KW-1185">Reference proteome</keyword>
<gene>
    <name evidence="2" type="ORF">Sfulv_03170</name>
</gene>
<evidence type="ECO:0000313" key="3">
    <source>
        <dbReference type="Proteomes" id="UP000498980"/>
    </source>
</evidence>
<sequence length="164" mass="17613">MGDAVLEAGEGAGRARGARRVEEAVDPPPGAQHPARLTRQIPDHVHHRVRVLRADLHRKVAVAARLVQLVARERGHGHQPRRSPPGQPEAVVEQRGPTPTVTVRRSCGPLTAATSVSTGVIPAVSALARRVRSFRSTASSFWFRHPTSYARNAAKGCCGVRTPA</sequence>
<reference evidence="2 3" key="1">
    <citation type="submission" date="2020-05" db="EMBL/GenBank/DDBJ databases">
        <title>Whole genome shotgun sequence of Streptomyces fulvorobeus NBRC 15897.</title>
        <authorList>
            <person name="Komaki H."/>
            <person name="Tamura T."/>
        </authorList>
    </citation>
    <scope>NUCLEOTIDE SEQUENCE [LARGE SCALE GENOMIC DNA]</scope>
    <source>
        <strain evidence="2 3">NBRC 15897</strain>
    </source>
</reference>
<protein>
    <submittedName>
        <fullName evidence="2">Uncharacterized protein</fullName>
    </submittedName>
</protein>
<accession>A0A7J0C188</accession>
<organism evidence="2 3">
    <name type="scientific">Streptomyces fulvorobeus</name>
    <dbReference type="NCBI Taxonomy" id="284028"/>
    <lineage>
        <taxon>Bacteria</taxon>
        <taxon>Bacillati</taxon>
        <taxon>Actinomycetota</taxon>
        <taxon>Actinomycetes</taxon>
        <taxon>Kitasatosporales</taxon>
        <taxon>Streptomycetaceae</taxon>
        <taxon>Streptomyces</taxon>
    </lineage>
</organism>